<dbReference type="GO" id="GO:0006974">
    <property type="term" value="P:DNA damage response"/>
    <property type="evidence" value="ECO:0007669"/>
    <property type="project" value="UniProtKB-ARBA"/>
</dbReference>
<reference evidence="2 3" key="1">
    <citation type="journal article" date="2016" name="Mol. Biol. Evol.">
        <title>Comparative Genomics of Early-Diverging Mushroom-Forming Fungi Provides Insights into the Origins of Lignocellulose Decay Capabilities.</title>
        <authorList>
            <person name="Nagy L.G."/>
            <person name="Riley R."/>
            <person name="Tritt A."/>
            <person name="Adam C."/>
            <person name="Daum C."/>
            <person name="Floudas D."/>
            <person name="Sun H."/>
            <person name="Yadav J.S."/>
            <person name="Pangilinan J."/>
            <person name="Larsson K.H."/>
            <person name="Matsuura K."/>
            <person name="Barry K."/>
            <person name="Labutti K."/>
            <person name="Kuo R."/>
            <person name="Ohm R.A."/>
            <person name="Bhattacharya S.S."/>
            <person name="Shirouzu T."/>
            <person name="Yoshinaga Y."/>
            <person name="Martin F.M."/>
            <person name="Grigoriev I.V."/>
            <person name="Hibbett D.S."/>
        </authorList>
    </citation>
    <scope>NUCLEOTIDE SEQUENCE [LARGE SCALE GENOMIC DNA]</scope>
    <source>
        <strain evidence="2 3">CBS 109695</strain>
    </source>
</reference>
<evidence type="ECO:0000259" key="1">
    <source>
        <dbReference type="SMART" id="SM00484"/>
    </source>
</evidence>
<dbReference type="STRING" id="436010.A0A166HI47"/>
<evidence type="ECO:0000313" key="2">
    <source>
        <dbReference type="EMBL" id="KZP18881.1"/>
    </source>
</evidence>
<protein>
    <recommendedName>
        <fullName evidence="1">XPG-I domain-containing protein</fullName>
    </recommendedName>
</protein>
<name>A0A166HI47_9AGAM</name>
<keyword evidence="3" id="KW-1185">Reference proteome</keyword>
<dbReference type="PANTHER" id="PTHR11081">
    <property type="entry name" value="FLAP ENDONUCLEASE FAMILY MEMBER"/>
    <property type="match status" value="1"/>
</dbReference>
<dbReference type="EMBL" id="KV417568">
    <property type="protein sequence ID" value="KZP18881.1"/>
    <property type="molecule type" value="Genomic_DNA"/>
</dbReference>
<dbReference type="Pfam" id="PF00867">
    <property type="entry name" value="XPG_I"/>
    <property type="match status" value="1"/>
</dbReference>
<proteinExistence type="predicted"/>
<dbReference type="Gene3D" id="3.40.50.1010">
    <property type="entry name" value="5'-nuclease"/>
    <property type="match status" value="1"/>
</dbReference>
<evidence type="ECO:0000313" key="3">
    <source>
        <dbReference type="Proteomes" id="UP000076532"/>
    </source>
</evidence>
<sequence>MADLFGFINHTAPGEAEAELTLLNQLRHIHTVITNDVNVFLFGALRVIHNWNAKTNGDAVQVFSLAALGLKGGERLTRGSLILIALLAGGNYDQGGISGCRASLASRVALYGLGDQLLGIAMCHSGSDLDGALAGWRDDLRRALCDDPKNIIGRRCGSIASKINSTFPSTIMPTQIH</sequence>
<dbReference type="GO" id="GO:0017108">
    <property type="term" value="F:5'-flap endonuclease activity"/>
    <property type="evidence" value="ECO:0007669"/>
    <property type="project" value="TreeGrafter"/>
</dbReference>
<dbReference type="AlphaFoldDB" id="A0A166HI47"/>
<accession>A0A166HI47</accession>
<dbReference type="InterPro" id="IPR006084">
    <property type="entry name" value="XPG/Rad2"/>
</dbReference>
<dbReference type="PANTHER" id="PTHR11081:SF75">
    <property type="entry name" value="ENDONUCLEASE, PUTATIVE (AFU_ORTHOLOGUE AFUA_3G13260)-RELATED"/>
    <property type="match status" value="1"/>
</dbReference>
<dbReference type="InterPro" id="IPR006086">
    <property type="entry name" value="XPG-I_dom"/>
</dbReference>
<dbReference type="OrthoDB" id="2959108at2759"/>
<dbReference type="InterPro" id="IPR029060">
    <property type="entry name" value="PIN-like_dom_sf"/>
</dbReference>
<feature type="domain" description="XPG-I" evidence="1">
    <location>
        <begin position="3"/>
        <end position="76"/>
    </location>
</feature>
<dbReference type="PRINTS" id="PR00853">
    <property type="entry name" value="XPGRADSUPER"/>
</dbReference>
<gene>
    <name evidence="2" type="ORF">FIBSPDRAFT_955849</name>
</gene>
<dbReference type="SMART" id="SM00484">
    <property type="entry name" value="XPGI"/>
    <property type="match status" value="1"/>
</dbReference>
<dbReference type="SUPFAM" id="SSF88723">
    <property type="entry name" value="PIN domain-like"/>
    <property type="match status" value="1"/>
</dbReference>
<dbReference type="Proteomes" id="UP000076532">
    <property type="component" value="Unassembled WGS sequence"/>
</dbReference>
<organism evidence="2 3">
    <name type="scientific">Athelia psychrophila</name>
    <dbReference type="NCBI Taxonomy" id="1759441"/>
    <lineage>
        <taxon>Eukaryota</taxon>
        <taxon>Fungi</taxon>
        <taxon>Dikarya</taxon>
        <taxon>Basidiomycota</taxon>
        <taxon>Agaricomycotina</taxon>
        <taxon>Agaricomycetes</taxon>
        <taxon>Agaricomycetidae</taxon>
        <taxon>Atheliales</taxon>
        <taxon>Atheliaceae</taxon>
        <taxon>Athelia</taxon>
    </lineage>
</organism>